<dbReference type="InterPro" id="IPR029063">
    <property type="entry name" value="SAM-dependent_MTases_sf"/>
</dbReference>
<dbReference type="RefSeq" id="WP_265680110.1">
    <property type="nucleotide sequence ID" value="NZ_CP120863.1"/>
</dbReference>
<gene>
    <name evidence="1" type="ORF">K1718_00470</name>
</gene>
<sequence length="203" mass="22018">MKKSVYARPNKPMFIPVQYRSPGATPKRTQIDEPLIIDKASECHITPADVAHRMVGYLGPTGDYNTLEPSAGTGALVSALLASGHSPSGITAIERHHKLAAKVATLGVPVIQSCFLDYAEEAKGKAAFPRILMNPPFSDVRKHIRGALSLLGRNAHAEPATLVALVPITYNHEEADTLETLPIDTFSSCRVHTKIIRFKTSKD</sequence>
<accession>A0ABY8F7N6</accession>
<protein>
    <submittedName>
        <fullName evidence="1">Methyltransferase type 11</fullName>
    </submittedName>
</protein>
<organism evidence="1 2">
    <name type="scientific">Roseibium porphyridii</name>
    <dbReference type="NCBI Taxonomy" id="2866279"/>
    <lineage>
        <taxon>Bacteria</taxon>
        <taxon>Pseudomonadati</taxon>
        <taxon>Pseudomonadota</taxon>
        <taxon>Alphaproteobacteria</taxon>
        <taxon>Hyphomicrobiales</taxon>
        <taxon>Stappiaceae</taxon>
        <taxon>Roseibium</taxon>
    </lineage>
</organism>
<keyword evidence="1" id="KW-0489">Methyltransferase</keyword>
<keyword evidence="1" id="KW-0808">Transferase</keyword>
<dbReference type="Gene3D" id="3.40.50.150">
    <property type="entry name" value="Vaccinia Virus protein VP39"/>
    <property type="match status" value="1"/>
</dbReference>
<dbReference type="GO" id="GO:0032259">
    <property type="term" value="P:methylation"/>
    <property type="evidence" value="ECO:0007669"/>
    <property type="project" value="UniProtKB-KW"/>
</dbReference>
<proteinExistence type="predicted"/>
<reference evidence="1 2" key="1">
    <citation type="submission" date="2023-03" db="EMBL/GenBank/DDBJ databases">
        <title>Roseibium porphyridii sp. nov. and Roseibium rhodosorbium sp. nov. isolated from marine algae, Porphyridium cruentum and Rhodosorus marinus, respectively.</title>
        <authorList>
            <person name="Lee M.W."/>
            <person name="Choi B.J."/>
            <person name="Lee J.K."/>
            <person name="Choi D.G."/>
            <person name="Baek J.H."/>
            <person name="Bayburt H."/>
            <person name="Kim J.M."/>
            <person name="Han D.M."/>
            <person name="Kim K.H."/>
            <person name="Jeon C.O."/>
        </authorList>
    </citation>
    <scope>NUCLEOTIDE SEQUENCE [LARGE SCALE GENOMIC DNA]</scope>
    <source>
        <strain evidence="1 2">KMA01</strain>
    </source>
</reference>
<evidence type="ECO:0000313" key="1">
    <source>
        <dbReference type="EMBL" id="WFE89865.1"/>
    </source>
</evidence>
<keyword evidence="2" id="KW-1185">Reference proteome</keyword>
<dbReference type="Proteomes" id="UP001209803">
    <property type="component" value="Chromosome"/>
</dbReference>
<name>A0ABY8F7N6_9HYPH</name>
<dbReference type="GO" id="GO:0008168">
    <property type="term" value="F:methyltransferase activity"/>
    <property type="evidence" value="ECO:0007669"/>
    <property type="project" value="UniProtKB-KW"/>
</dbReference>
<dbReference type="EMBL" id="CP120863">
    <property type="protein sequence ID" value="WFE89865.1"/>
    <property type="molecule type" value="Genomic_DNA"/>
</dbReference>
<evidence type="ECO:0000313" key="2">
    <source>
        <dbReference type="Proteomes" id="UP001209803"/>
    </source>
</evidence>
<dbReference type="SUPFAM" id="SSF53335">
    <property type="entry name" value="S-adenosyl-L-methionine-dependent methyltransferases"/>
    <property type="match status" value="1"/>
</dbReference>